<sequence length="90" mass="9615">MRRTVAPLATFLLACAAVLSVGGGASAHERPAPAAAAPDGGQECADVCFTVWLPVRCVFSNGYTARFSNRCFAEMHACRHHLEIVSCHRV</sequence>
<feature type="signal peptide" evidence="1">
    <location>
        <begin position="1"/>
        <end position="27"/>
    </location>
</feature>
<reference evidence="2 3" key="1">
    <citation type="submission" date="2020-08" db="EMBL/GenBank/DDBJ databases">
        <title>Genomic Encyclopedia of Type Strains, Phase III (KMG-III): the genomes of soil and plant-associated and newly described type strains.</title>
        <authorList>
            <person name="Whitman W."/>
        </authorList>
    </citation>
    <scope>NUCLEOTIDE SEQUENCE [LARGE SCALE GENOMIC DNA]</scope>
    <source>
        <strain evidence="2 3">CECT 3265</strain>
    </source>
</reference>
<evidence type="ECO:0000313" key="2">
    <source>
        <dbReference type="EMBL" id="MBB4887175.1"/>
    </source>
</evidence>
<comment type="caution">
    <text evidence="2">The sequence shown here is derived from an EMBL/GenBank/DDBJ whole genome shotgun (WGS) entry which is preliminary data.</text>
</comment>
<gene>
    <name evidence="2" type="ORF">FHS38_003229</name>
</gene>
<name>A0A7W7LBH7_STRNE</name>
<organism evidence="2 3">
    <name type="scientific">Streptomyces netropsis</name>
    <name type="common">Streptoverticillium netropsis</name>
    <dbReference type="NCBI Taxonomy" id="55404"/>
    <lineage>
        <taxon>Bacteria</taxon>
        <taxon>Bacillati</taxon>
        <taxon>Actinomycetota</taxon>
        <taxon>Actinomycetes</taxon>
        <taxon>Kitasatosporales</taxon>
        <taxon>Streptomycetaceae</taxon>
        <taxon>Streptomyces</taxon>
    </lineage>
</organism>
<dbReference type="Proteomes" id="UP000556436">
    <property type="component" value="Unassembled WGS sequence"/>
</dbReference>
<dbReference type="PROSITE" id="PS51257">
    <property type="entry name" value="PROKAR_LIPOPROTEIN"/>
    <property type="match status" value="1"/>
</dbReference>
<keyword evidence="3" id="KW-1185">Reference proteome</keyword>
<feature type="chain" id="PRO_5031382284" description="Kazal-like domain-containing protein" evidence="1">
    <location>
        <begin position="28"/>
        <end position="90"/>
    </location>
</feature>
<evidence type="ECO:0000256" key="1">
    <source>
        <dbReference type="SAM" id="SignalP"/>
    </source>
</evidence>
<accession>A0A7W7LBH7</accession>
<dbReference type="EMBL" id="JACHJG010000006">
    <property type="protein sequence ID" value="MBB4887175.1"/>
    <property type="molecule type" value="Genomic_DNA"/>
</dbReference>
<proteinExistence type="predicted"/>
<dbReference type="RefSeq" id="WP_184734220.1">
    <property type="nucleotide sequence ID" value="NZ_BMRW01000002.1"/>
</dbReference>
<dbReference type="AlphaFoldDB" id="A0A7W7LBH7"/>
<evidence type="ECO:0000313" key="3">
    <source>
        <dbReference type="Proteomes" id="UP000556436"/>
    </source>
</evidence>
<keyword evidence="1" id="KW-0732">Signal</keyword>
<evidence type="ECO:0008006" key="4">
    <source>
        <dbReference type="Google" id="ProtNLM"/>
    </source>
</evidence>
<protein>
    <recommendedName>
        <fullName evidence="4">Kazal-like domain-containing protein</fullName>
    </recommendedName>
</protein>